<reference evidence="3" key="1">
    <citation type="journal article" date="2023" name="ISME J.">
        <title>Emergence of putative energy parasites within Clostridia revealed by genome analysis of a novel endosymbiotic clade.</title>
        <authorList>
            <person name="Takahashi K."/>
            <person name="Kuwahara H."/>
            <person name="Horikawa Y."/>
            <person name="Izawa K."/>
            <person name="Kato D."/>
            <person name="Inagaki T."/>
            <person name="Yuki M."/>
            <person name="Ohkuma M."/>
            <person name="Hongoh Y."/>
        </authorList>
    </citation>
    <scope>NUCLEOTIDE SEQUENCE</scope>
    <source>
        <strain evidence="3">RsTa-C01</strain>
    </source>
</reference>
<evidence type="ECO:0000256" key="2">
    <source>
        <dbReference type="SAM" id="SignalP"/>
    </source>
</evidence>
<keyword evidence="2" id="KW-0732">Signal</keyword>
<keyword evidence="1" id="KW-0472">Membrane</keyword>
<sequence length="129" mass="13360">MKKSLRLKSVFSAALLALTVCSANLSAEGGKTEEKGNTLVTCVCGILGTTSFGCGILLKVTNPYNFLTTMAKVTNVANPINNEEISTIKLDLDIEPANESVLVPNIVIPAVLTVFGIGGIATSICSALS</sequence>
<accession>A0AA48I9F5</accession>
<keyword evidence="1" id="KW-1133">Transmembrane helix</keyword>
<evidence type="ECO:0000256" key="1">
    <source>
        <dbReference type="SAM" id="Phobius"/>
    </source>
</evidence>
<feature type="signal peptide" evidence="2">
    <location>
        <begin position="1"/>
        <end position="27"/>
    </location>
</feature>
<name>A0AA48I9F5_9FIRM</name>
<dbReference type="AlphaFoldDB" id="A0AA48I9F5"/>
<gene>
    <name evidence="3" type="ORF">RsTaC01_0325</name>
</gene>
<proteinExistence type="predicted"/>
<keyword evidence="1" id="KW-0812">Transmembrane</keyword>
<feature type="chain" id="PRO_5041432217" evidence="2">
    <location>
        <begin position="28"/>
        <end position="129"/>
    </location>
</feature>
<dbReference type="KEGG" id="ptrh:RsTaC01_0325"/>
<protein>
    <submittedName>
        <fullName evidence="3">Uncharacterized protein</fullName>
    </submittedName>
</protein>
<evidence type="ECO:0000313" key="3">
    <source>
        <dbReference type="EMBL" id="BED92558.1"/>
    </source>
</evidence>
<dbReference type="EMBL" id="AP027925">
    <property type="protein sequence ID" value="BED92558.1"/>
    <property type="molecule type" value="Genomic_DNA"/>
</dbReference>
<feature type="transmembrane region" description="Helical" evidence="1">
    <location>
        <begin position="106"/>
        <end position="128"/>
    </location>
</feature>
<organism evidence="3">
    <name type="scientific">Candidatus Paraimprobicoccus trichonymphae</name>
    <dbReference type="NCBI Taxonomy" id="3033793"/>
    <lineage>
        <taxon>Bacteria</taxon>
        <taxon>Bacillati</taxon>
        <taxon>Bacillota</taxon>
        <taxon>Clostridia</taxon>
        <taxon>Candidatus Paraimprobicoccus</taxon>
    </lineage>
</organism>
<dbReference type="Proteomes" id="UP001335720">
    <property type="component" value="Chromosome"/>
</dbReference>